<comment type="caution">
    <text evidence="1">The sequence shown here is derived from an EMBL/GenBank/DDBJ whole genome shotgun (WGS) entry which is preliminary data.</text>
</comment>
<evidence type="ECO:0000313" key="1">
    <source>
        <dbReference type="EMBL" id="KPE48934.1"/>
    </source>
</evidence>
<dbReference type="Proteomes" id="UP000037953">
    <property type="component" value="Unassembled WGS sequence"/>
</dbReference>
<proteinExistence type="predicted"/>
<evidence type="ECO:0008006" key="2">
    <source>
        <dbReference type="Google" id="ProtNLM"/>
    </source>
</evidence>
<dbReference type="Gene3D" id="2.180.10.10">
    <property type="entry name" value="RHS repeat-associated core"/>
    <property type="match status" value="1"/>
</dbReference>
<gene>
    <name evidence="1" type="ORF">AOB46_22720</name>
</gene>
<dbReference type="AlphaFoldDB" id="A0A0N0ITQ3"/>
<accession>A0A0N0ITQ3</accession>
<name>A0A0N0ITQ3_CHRID</name>
<protein>
    <recommendedName>
        <fullName evidence="2">Sugar-binding protein</fullName>
    </recommendedName>
</protein>
<dbReference type="EMBL" id="LJOD01000055">
    <property type="protein sequence ID" value="KPE48934.1"/>
    <property type="molecule type" value="Genomic_DNA"/>
</dbReference>
<sequence length="410" mass="46746">KRLSTDTERVITETFTYDHQNRLLVHKHQVDSNPEEILAQNSYNELSQLETKKVGGTNAASPLQTINYQYNIRGWMTKINDPVNLNGKLFGYEVKYQNPEYTSKSTGRFNGNIAEIDWKNSSEDILKRYNYVYDGLNRLKDAFYAEPAATNPHNGNYDEYLTYDMNGNIQTLKRKAFPLAGTTSTLVDDLNYTYTGNRLDKVIENSLNDTGYEGGNNPIAYDPNSNMTDMKDKGIQSIEYNHLNLPDGIAITQVRPLGTSNFYLRYLYRADGVKLRKTYSGDGGRGSVRTNRITDYLDGFQYSYYEGGGICLTCRTESAYEEKAYKEMDFPGIITPEWQLNFVPTSEGFYNFAENRYIYQYRDHLGNARVSYAKSSAGVPEITDVNNYYPFGLNHIDGQISKGKLGSYLS</sequence>
<organism evidence="1">
    <name type="scientific">Chryseobacterium indologenes</name>
    <name type="common">Flavobacterium indologenes</name>
    <dbReference type="NCBI Taxonomy" id="253"/>
    <lineage>
        <taxon>Bacteria</taxon>
        <taxon>Pseudomonadati</taxon>
        <taxon>Bacteroidota</taxon>
        <taxon>Flavobacteriia</taxon>
        <taxon>Flavobacteriales</taxon>
        <taxon>Weeksellaceae</taxon>
        <taxon>Chryseobacterium group</taxon>
        <taxon>Chryseobacterium</taxon>
    </lineage>
</organism>
<feature type="non-terminal residue" evidence="1">
    <location>
        <position position="410"/>
    </location>
</feature>
<feature type="non-terminal residue" evidence="1">
    <location>
        <position position="1"/>
    </location>
</feature>
<reference evidence="1" key="1">
    <citation type="journal article" date="2015" name="Genom Data">
        <title>Draft genome sequence of a multidrug-resistant Chryseobacterium indologenes isolate from Malaysia.</title>
        <authorList>
            <person name="Yu C.Y."/>
            <person name="Ang G.Y."/>
            <person name="Cheng H.J."/>
            <person name="Cheong Y.M."/>
            <person name="Yin W.F."/>
            <person name="Chan K.G."/>
        </authorList>
    </citation>
    <scope>NUCLEOTIDE SEQUENCE [LARGE SCALE GENOMIC DNA]</scope>
    <source>
        <strain evidence="1">CI_885</strain>
    </source>
</reference>